<dbReference type="Proteomes" id="UP001139521">
    <property type="component" value="Unassembled WGS sequence"/>
</dbReference>
<dbReference type="Pfam" id="PF00561">
    <property type="entry name" value="Abhydrolase_1"/>
    <property type="match status" value="1"/>
</dbReference>
<gene>
    <name evidence="2" type="ORF">L1967_18715</name>
</gene>
<accession>A0A9X1ZUR3</accession>
<feature type="domain" description="AB hydrolase-1" evidence="1">
    <location>
        <begin position="13"/>
        <end position="253"/>
    </location>
</feature>
<dbReference type="GO" id="GO:0016020">
    <property type="term" value="C:membrane"/>
    <property type="evidence" value="ECO:0007669"/>
    <property type="project" value="TreeGrafter"/>
</dbReference>
<evidence type="ECO:0000313" key="3">
    <source>
        <dbReference type="Proteomes" id="UP001139521"/>
    </source>
</evidence>
<sequence length="269" mass="30414">MAYIEKGEGEVILLLLLHGWPQTSYTWRKVIPILSKHYKVIALDLPGLGASDPTTNYDSKHIAYKIHCFMIKMGIASFHLVGHDIGAWIATTYSFLYENNLKSLCLIDAGIPGFIDSSLFNTDNAHKIWQFYFNQIEELPEFLIEGKEKEYLSWFFNQKSFIRSAISSDDLAVYVEAYKGKAKLKNGFNYYRAFSTSSFQNKKHLKKLTIPVLAIGGAHAVGNGLGNSLNNISHNLKSMAIDDCGHYVPEERPVLLSKLIIEMINNIEN</sequence>
<reference evidence="2" key="1">
    <citation type="submission" date="2022-01" db="EMBL/GenBank/DDBJ databases">
        <title>Genome sequencing of Zunongwangia sp. M21534 genome.</title>
        <authorList>
            <person name="Chen Y."/>
            <person name="Dong C."/>
            <person name="Shao Z."/>
        </authorList>
    </citation>
    <scope>NUCLEOTIDE SEQUENCE</scope>
    <source>
        <strain evidence="2">MCCC M21534</strain>
    </source>
</reference>
<evidence type="ECO:0000259" key="1">
    <source>
        <dbReference type="Pfam" id="PF00561"/>
    </source>
</evidence>
<dbReference type="PANTHER" id="PTHR43798:SF33">
    <property type="entry name" value="HYDROLASE, PUTATIVE (AFU_ORTHOLOGUE AFUA_2G14860)-RELATED"/>
    <property type="match status" value="1"/>
</dbReference>
<evidence type="ECO:0000313" key="2">
    <source>
        <dbReference type="EMBL" id="MCL6220329.1"/>
    </source>
</evidence>
<protein>
    <submittedName>
        <fullName evidence="2">Alpha/beta hydrolase</fullName>
    </submittedName>
</protein>
<organism evidence="2 3">
    <name type="scientific">Zunongwangia pacifica</name>
    <dbReference type="NCBI Taxonomy" id="2911062"/>
    <lineage>
        <taxon>Bacteria</taxon>
        <taxon>Pseudomonadati</taxon>
        <taxon>Bacteroidota</taxon>
        <taxon>Flavobacteriia</taxon>
        <taxon>Flavobacteriales</taxon>
        <taxon>Flavobacteriaceae</taxon>
        <taxon>Zunongwangia</taxon>
    </lineage>
</organism>
<dbReference type="InterPro" id="IPR050266">
    <property type="entry name" value="AB_hydrolase_sf"/>
</dbReference>
<keyword evidence="2" id="KW-0378">Hydrolase</keyword>
<dbReference type="InterPro" id="IPR000073">
    <property type="entry name" value="AB_hydrolase_1"/>
</dbReference>
<comment type="caution">
    <text evidence="2">The sequence shown here is derived from an EMBL/GenBank/DDBJ whole genome shotgun (WGS) entry which is preliminary data.</text>
</comment>
<dbReference type="Gene3D" id="3.40.50.1820">
    <property type="entry name" value="alpha/beta hydrolase"/>
    <property type="match status" value="1"/>
</dbReference>
<dbReference type="EMBL" id="JAKHSK010000037">
    <property type="protein sequence ID" value="MCL6220329.1"/>
    <property type="molecule type" value="Genomic_DNA"/>
</dbReference>
<dbReference type="RefSeq" id="WP_249603030.1">
    <property type="nucleotide sequence ID" value="NZ_JAKHSK010000037.1"/>
</dbReference>
<proteinExistence type="predicted"/>
<dbReference type="AlphaFoldDB" id="A0A9X1ZUR3"/>
<dbReference type="GO" id="GO:0016787">
    <property type="term" value="F:hydrolase activity"/>
    <property type="evidence" value="ECO:0007669"/>
    <property type="project" value="UniProtKB-KW"/>
</dbReference>
<name>A0A9X1ZUR3_9FLAO</name>
<keyword evidence="3" id="KW-1185">Reference proteome</keyword>
<dbReference type="SUPFAM" id="SSF53474">
    <property type="entry name" value="alpha/beta-Hydrolases"/>
    <property type="match status" value="1"/>
</dbReference>
<dbReference type="InterPro" id="IPR029058">
    <property type="entry name" value="AB_hydrolase_fold"/>
</dbReference>
<dbReference type="PANTHER" id="PTHR43798">
    <property type="entry name" value="MONOACYLGLYCEROL LIPASE"/>
    <property type="match status" value="1"/>
</dbReference>